<dbReference type="STRING" id="1354303.M917_1430"/>
<gene>
    <name evidence="1" type="ORF">M917_1430</name>
</gene>
<protein>
    <submittedName>
        <fullName evidence="1">UDP-glucose 4-epimerase</fullName>
        <ecNumber evidence="1">5.1.3.2</ecNumber>
    </submittedName>
</protein>
<organism evidence="1 2">
    <name type="scientific">Psychrobacter aquaticus CMS 56</name>
    <dbReference type="NCBI Taxonomy" id="1354303"/>
    <lineage>
        <taxon>Bacteria</taxon>
        <taxon>Pseudomonadati</taxon>
        <taxon>Pseudomonadota</taxon>
        <taxon>Gammaproteobacteria</taxon>
        <taxon>Moraxellales</taxon>
        <taxon>Moraxellaceae</taxon>
        <taxon>Psychrobacter</taxon>
    </lineage>
</organism>
<keyword evidence="2" id="KW-1185">Reference proteome</keyword>
<proteinExistence type="predicted"/>
<dbReference type="GO" id="GO:0003978">
    <property type="term" value="F:UDP-glucose 4-epimerase activity"/>
    <property type="evidence" value="ECO:0007669"/>
    <property type="project" value="UniProtKB-EC"/>
</dbReference>
<keyword evidence="1" id="KW-0413">Isomerase</keyword>
<dbReference type="EMBL" id="AUSW01000025">
    <property type="protein sequence ID" value="ERL55693.1"/>
    <property type="molecule type" value="Genomic_DNA"/>
</dbReference>
<dbReference type="PATRIC" id="fig|1354303.4.peg.1412"/>
<comment type="caution">
    <text evidence="1">The sequence shown here is derived from an EMBL/GenBank/DDBJ whole genome shotgun (WGS) entry which is preliminary data.</text>
</comment>
<dbReference type="AlphaFoldDB" id="U4TB37"/>
<name>U4TB37_9GAMM</name>
<dbReference type="EC" id="5.1.3.2" evidence="1"/>
<reference evidence="1 2" key="1">
    <citation type="journal article" date="2013" name="Genome Announc.">
        <title>Draft Genome Sequence of Psychrobacter aquaticus Strain CMS 56T, Isolated from a Cyanobacterial Mat Sample Collected from Water Bodies in the McMurdo Dry Valley Region of Antarctica.</title>
        <authorList>
            <person name="Reddy G.S."/>
            <person name="Ara S."/>
            <person name="Singh A."/>
            <person name="Kumar Pinnaka A."/>
            <person name="Shivaji S."/>
        </authorList>
    </citation>
    <scope>NUCLEOTIDE SEQUENCE [LARGE SCALE GENOMIC DNA]</scope>
    <source>
        <strain evidence="1 2">CMS 56</strain>
    </source>
</reference>
<dbReference type="Gene3D" id="3.90.25.10">
    <property type="entry name" value="UDP-galactose 4-epimerase, domain 1"/>
    <property type="match status" value="1"/>
</dbReference>
<evidence type="ECO:0000313" key="1">
    <source>
        <dbReference type="EMBL" id="ERL55693.1"/>
    </source>
</evidence>
<evidence type="ECO:0000313" key="2">
    <source>
        <dbReference type="Proteomes" id="UP000016761"/>
    </source>
</evidence>
<dbReference type="Proteomes" id="UP000016761">
    <property type="component" value="Unassembled WGS sequence"/>
</dbReference>
<sequence length="54" mass="6192">MFLFVSNEVDIASCYASADKAKALLEWEAKLLITDVCQDTWRWQSMNSQGYNIS</sequence>
<accession>U4TB37</accession>
<dbReference type="eggNOG" id="COG1087">
    <property type="taxonomic scope" value="Bacteria"/>
</dbReference>